<dbReference type="Pfam" id="PF02771">
    <property type="entry name" value="Acyl-CoA_dh_N"/>
    <property type="match status" value="1"/>
</dbReference>
<dbReference type="EMBL" id="FOAJ01000004">
    <property type="protein sequence ID" value="SEL05560.1"/>
    <property type="molecule type" value="Genomic_DNA"/>
</dbReference>
<dbReference type="GO" id="GO:0003995">
    <property type="term" value="F:acyl-CoA dehydrogenase activity"/>
    <property type="evidence" value="ECO:0007669"/>
    <property type="project" value="TreeGrafter"/>
</dbReference>
<dbReference type="InterPro" id="IPR009100">
    <property type="entry name" value="AcylCoA_DH/oxidase_NM_dom_sf"/>
</dbReference>
<accession>A0A1H7M2S5</accession>
<organism evidence="2 3">
    <name type="scientific">Paraburkholderia caballeronis</name>
    <dbReference type="NCBI Taxonomy" id="416943"/>
    <lineage>
        <taxon>Bacteria</taxon>
        <taxon>Pseudomonadati</taxon>
        <taxon>Pseudomonadota</taxon>
        <taxon>Betaproteobacteria</taxon>
        <taxon>Burkholderiales</taxon>
        <taxon>Burkholderiaceae</taxon>
        <taxon>Paraburkholderia</taxon>
    </lineage>
</organism>
<dbReference type="Gene3D" id="1.10.540.10">
    <property type="entry name" value="Acyl-CoA dehydrogenase/oxidase, N-terminal domain"/>
    <property type="match status" value="1"/>
</dbReference>
<evidence type="ECO:0000313" key="2">
    <source>
        <dbReference type="EMBL" id="SEL05560.1"/>
    </source>
</evidence>
<feature type="domain" description="Acyl-CoA dehydrogenase/oxidase N-terminal" evidence="1">
    <location>
        <begin position="32"/>
        <end position="124"/>
    </location>
</feature>
<dbReference type="InterPro" id="IPR046373">
    <property type="entry name" value="Acyl-CoA_Oxase/DH_mid-dom_sf"/>
</dbReference>
<dbReference type="STRING" id="416943.SAMN05445871_3578"/>
<evidence type="ECO:0000259" key="1">
    <source>
        <dbReference type="Pfam" id="PF02771"/>
    </source>
</evidence>
<dbReference type="PANTHER" id="PTHR43884:SF12">
    <property type="entry name" value="ISOVALERYL-COA DEHYDROGENASE, MITOCHONDRIAL-RELATED"/>
    <property type="match status" value="1"/>
</dbReference>
<keyword evidence="3" id="KW-1185">Reference proteome</keyword>
<dbReference type="InterPro" id="IPR013786">
    <property type="entry name" value="AcylCoA_DH/ox_N"/>
</dbReference>
<evidence type="ECO:0000313" key="3">
    <source>
        <dbReference type="Proteomes" id="UP000199120"/>
    </source>
</evidence>
<dbReference type="OrthoDB" id="2564795at2"/>
<dbReference type="Proteomes" id="UP000199120">
    <property type="component" value="Unassembled WGS sequence"/>
</dbReference>
<sequence>MKQATHAATGVDARLVASHAIPDMDALVVWLQENAERLDQQSDLAPAVVPKLADAGLLRVGVPLEYGGSGGTILHAIETVAAVAEHSLTAAFVLWGQRAFIECLLATDNDALRDAQLPAALTGERAGAVGLSNAMKFLAQMDGALQVVARPAGDACRLTGRLAFVTNLRREGYVVALAAASEAGGPPAIYAVSDAMPGVARSEDLDLIALRASNTAGLTLDDVRVDRGWRIAADGPGFLARLRPRFLGLQCGLSIGLARRSLRTLDSTGAATRAMLAGEGLTLETELHGLVLDLFDGIEAGEFVERPKELFCLRLLLATLVDEAVSLEVLGAGSRGYLRGGAEVARRRREAAFIPIVTPSVVQLRRAMSR</sequence>
<proteinExistence type="predicted"/>
<dbReference type="InterPro" id="IPR037069">
    <property type="entry name" value="AcylCoA_DH/ox_N_sf"/>
</dbReference>
<dbReference type="SUPFAM" id="SSF56645">
    <property type="entry name" value="Acyl-CoA dehydrogenase NM domain-like"/>
    <property type="match status" value="1"/>
</dbReference>
<dbReference type="Gene3D" id="2.40.110.10">
    <property type="entry name" value="Butyryl-CoA Dehydrogenase, subunit A, domain 2"/>
    <property type="match status" value="1"/>
</dbReference>
<dbReference type="PANTHER" id="PTHR43884">
    <property type="entry name" value="ACYL-COA DEHYDROGENASE"/>
    <property type="match status" value="1"/>
</dbReference>
<dbReference type="AlphaFoldDB" id="A0A1H7M2S5"/>
<dbReference type="GO" id="GO:0050660">
    <property type="term" value="F:flavin adenine dinucleotide binding"/>
    <property type="evidence" value="ECO:0007669"/>
    <property type="project" value="InterPro"/>
</dbReference>
<reference evidence="3" key="1">
    <citation type="submission" date="2016-10" db="EMBL/GenBank/DDBJ databases">
        <authorList>
            <person name="Varghese N."/>
            <person name="Submissions S."/>
        </authorList>
    </citation>
    <scope>NUCLEOTIDE SEQUENCE [LARGE SCALE GENOMIC DNA]</scope>
    <source>
        <strain evidence="3">LMG 26416</strain>
    </source>
</reference>
<name>A0A1H7M2S5_9BURK</name>
<protein>
    <submittedName>
        <fullName evidence="2">Acyl-CoA dehydrogenase</fullName>
    </submittedName>
</protein>
<gene>
    <name evidence="2" type="ORF">SAMN05192542_104598</name>
</gene>